<comment type="caution">
    <text evidence="11">The sequence shown here is derived from an EMBL/GenBank/DDBJ whole genome shotgun (WGS) entry which is preliminary data.</text>
</comment>
<evidence type="ECO:0000256" key="3">
    <source>
        <dbReference type="ARBA" id="ARBA00022553"/>
    </source>
</evidence>
<dbReference type="GO" id="GO:0005637">
    <property type="term" value="C:nuclear inner membrane"/>
    <property type="evidence" value="ECO:0007669"/>
    <property type="project" value="UniProtKB-SubCell"/>
</dbReference>
<feature type="compositionally biased region" description="Polar residues" evidence="8">
    <location>
        <begin position="161"/>
        <end position="175"/>
    </location>
</feature>
<feature type="compositionally biased region" description="Low complexity" evidence="8">
    <location>
        <begin position="140"/>
        <end position="157"/>
    </location>
</feature>
<feature type="compositionally biased region" description="Low complexity" evidence="8">
    <location>
        <begin position="304"/>
        <end position="318"/>
    </location>
</feature>
<evidence type="ECO:0000256" key="2">
    <source>
        <dbReference type="ARBA" id="ARBA00004540"/>
    </source>
</evidence>
<dbReference type="InterPro" id="IPR034394">
    <property type="entry name" value="Man1_RRM"/>
</dbReference>
<dbReference type="GO" id="GO:0030514">
    <property type="term" value="P:negative regulation of BMP signaling pathway"/>
    <property type="evidence" value="ECO:0007669"/>
    <property type="project" value="TreeGrafter"/>
</dbReference>
<dbReference type="Proteomes" id="UP000678393">
    <property type="component" value="Unassembled WGS sequence"/>
</dbReference>
<evidence type="ECO:0000259" key="10">
    <source>
        <dbReference type="PROSITE" id="PS50954"/>
    </source>
</evidence>
<accession>A0A8S3YJG0</accession>
<dbReference type="Gene3D" id="3.30.70.330">
    <property type="match status" value="1"/>
</dbReference>
<dbReference type="GO" id="GO:0006998">
    <property type="term" value="P:nuclear envelope organization"/>
    <property type="evidence" value="ECO:0007669"/>
    <property type="project" value="TreeGrafter"/>
</dbReference>
<evidence type="ECO:0000256" key="8">
    <source>
        <dbReference type="SAM" id="MobiDB-lite"/>
    </source>
</evidence>
<keyword evidence="4 9" id="KW-0812">Transmembrane</keyword>
<feature type="compositionally biased region" description="Polar residues" evidence="8">
    <location>
        <begin position="45"/>
        <end position="86"/>
    </location>
</feature>
<dbReference type="FunFam" id="3.30.70.330:FF:000176">
    <property type="entry name" value="Inner nuclear membrane protein Man1"/>
    <property type="match status" value="1"/>
</dbReference>
<dbReference type="GO" id="GO:0031490">
    <property type="term" value="F:chromatin DNA binding"/>
    <property type="evidence" value="ECO:0007669"/>
    <property type="project" value="TreeGrafter"/>
</dbReference>
<evidence type="ECO:0000256" key="9">
    <source>
        <dbReference type="SAM" id="Phobius"/>
    </source>
</evidence>
<feature type="compositionally biased region" description="Basic and acidic residues" evidence="8">
    <location>
        <begin position="125"/>
        <end position="137"/>
    </location>
</feature>
<dbReference type="InterPro" id="IPR052277">
    <property type="entry name" value="INM_ESCRT-Associated"/>
</dbReference>
<proteinExistence type="predicted"/>
<feature type="transmembrane region" description="Helical" evidence="9">
    <location>
        <begin position="349"/>
        <end position="372"/>
    </location>
</feature>
<dbReference type="PROSITE" id="PS50954">
    <property type="entry name" value="LEM"/>
    <property type="match status" value="1"/>
</dbReference>
<evidence type="ECO:0000256" key="5">
    <source>
        <dbReference type="ARBA" id="ARBA00022989"/>
    </source>
</evidence>
<protein>
    <recommendedName>
        <fullName evidence="10">LEM domain-containing protein</fullName>
    </recommendedName>
</protein>
<dbReference type="FunFam" id="1.10.10.1180:FF:000002">
    <property type="entry name" value="LEM domain-containing protein 2"/>
    <property type="match status" value="1"/>
</dbReference>
<feature type="transmembrane region" description="Helical" evidence="9">
    <location>
        <begin position="521"/>
        <end position="542"/>
    </location>
</feature>
<keyword evidence="6 9" id="KW-0472">Membrane</keyword>
<gene>
    <name evidence="11" type="ORF">CUNI_LOCUS2901</name>
</gene>
<feature type="compositionally biased region" description="Polar residues" evidence="8">
    <location>
        <begin position="103"/>
        <end position="123"/>
    </location>
</feature>
<evidence type="ECO:0000256" key="6">
    <source>
        <dbReference type="ARBA" id="ARBA00023136"/>
    </source>
</evidence>
<dbReference type="CDD" id="cd12286">
    <property type="entry name" value="RRM_Man1"/>
    <property type="match status" value="1"/>
</dbReference>
<evidence type="ECO:0000313" key="11">
    <source>
        <dbReference type="EMBL" id="CAG5117343.1"/>
    </source>
</evidence>
<keyword evidence="7" id="KW-0539">Nucleus</keyword>
<sequence length="795" mass="90465">MADEEMTDAELVAELRQYGEEIPLPLKPNKRQILLKKLNHLKARSITQNSKQSVKTPSANYSRTARSSQSQLNNRGDGHTASSYTHSESSNANSNRTAAAASPQLNDSRSRRYSNNLERTQALNGDKHNLEDSDGEHVANSPNSSYLSSLTRSSNSKNHVHGQNTSTNHVNSIARENQERKRSSQLSDSVFRTLRRRTVEPPPQRRPQRSSVLEVSTEKSRLSRSFNESSDGEIAVPSPARSKLYSGANNVNPLLSRQDDNRFESSDSDFDEGTTVLVENKRLRNSSFPSVHHSGRHDSSHTEYLSSNKSSSYLNSSNTTHHPRLYPWRRNYLNGHHRVQQYRSWYLEILPQVLIGVAALFFISLSVTYIVIHKDFFFSWFSSSSNIGTGDHLLLCKNGMPSQDCFNKDEVDRTLKIIEKLFDELSTLKGVAQCDSSREIDPTIRTEVLLDRIKAETLSLPNAQRLHECCLRHILANPHWNIRAQTADGSSASDLKDIAKLQSEVAAMGFLCRLRRSFSTVLYGIFTVIVVLAAILLLLASIKYKLKQKEVEQKEVYAMVENIIDILQNHYEQTKGEDSSDSQYLAVQHVRDQLLPPSKRRKMQPIWDKAVKFIGANESRIRLETRLIHGDEFEVWHWIQPALHNGKIWQGQAFGENSENKGNNPVIYSPTPCLKIRNMFDSNVENEDNWEDCVTDAILEKCKTIDSIVHIFVDVDSREGCVYLKCSSCEAAGKARLSLHGWWFDGRLVTVKHLKTDHYHKRWPEARDATKPLKPSTDQMRSLSQPYYRSSLEMT</sequence>
<feature type="region of interest" description="Disordered" evidence="8">
    <location>
        <begin position="45"/>
        <end position="271"/>
    </location>
</feature>
<feature type="domain" description="LEM" evidence="10">
    <location>
        <begin position="1"/>
        <end position="45"/>
    </location>
</feature>
<name>A0A8S3YJG0_9EUPU</name>
<dbReference type="PANTHER" id="PTHR13428:SF12">
    <property type="entry name" value="INNER NUCLEAR MEMBRANE PROTEIN MAN1"/>
    <property type="match status" value="1"/>
</dbReference>
<evidence type="ECO:0000313" key="12">
    <source>
        <dbReference type="Proteomes" id="UP000678393"/>
    </source>
</evidence>
<dbReference type="AlphaFoldDB" id="A0A8S3YJG0"/>
<reference evidence="11" key="1">
    <citation type="submission" date="2021-04" db="EMBL/GenBank/DDBJ databases">
        <authorList>
            <consortium name="Molecular Ecology Group"/>
        </authorList>
    </citation>
    <scope>NUCLEOTIDE SEQUENCE</scope>
</reference>
<dbReference type="InterPro" id="IPR041885">
    <property type="entry name" value="MAN1_winged_helix_dom"/>
</dbReference>
<evidence type="ECO:0000256" key="4">
    <source>
        <dbReference type="ARBA" id="ARBA00022692"/>
    </source>
</evidence>
<evidence type="ECO:0000256" key="7">
    <source>
        <dbReference type="ARBA" id="ARBA00023242"/>
    </source>
</evidence>
<dbReference type="InterPro" id="IPR012677">
    <property type="entry name" value="Nucleotide-bd_a/b_plait_sf"/>
</dbReference>
<keyword evidence="3" id="KW-0597">Phosphoprotein</keyword>
<dbReference type="OrthoDB" id="118234at2759"/>
<dbReference type="PANTHER" id="PTHR13428">
    <property type="entry name" value="INNER NUCLEAR MEMBRANE PROTEIN MAN1 LEM DOMAIN CONTAINING PROTEIN"/>
    <property type="match status" value="1"/>
</dbReference>
<keyword evidence="12" id="KW-1185">Reference proteome</keyword>
<comment type="subcellular location">
    <subcellularLocation>
        <location evidence="1">Endomembrane system</location>
        <topology evidence="1">Multi-pass membrane protein</topology>
    </subcellularLocation>
    <subcellularLocation>
        <location evidence="2">Nucleus inner membrane</location>
    </subcellularLocation>
</comment>
<dbReference type="EMBL" id="CAJHNH020000389">
    <property type="protein sequence ID" value="CAG5117343.1"/>
    <property type="molecule type" value="Genomic_DNA"/>
</dbReference>
<dbReference type="InterPro" id="IPR018996">
    <property type="entry name" value="Man1/Src1-like_C"/>
</dbReference>
<dbReference type="Gene3D" id="1.10.10.1180">
    <property type="entry name" value="MAN1, winged-helix domain"/>
    <property type="match status" value="1"/>
</dbReference>
<organism evidence="11 12">
    <name type="scientific">Candidula unifasciata</name>
    <dbReference type="NCBI Taxonomy" id="100452"/>
    <lineage>
        <taxon>Eukaryota</taxon>
        <taxon>Metazoa</taxon>
        <taxon>Spiralia</taxon>
        <taxon>Lophotrochozoa</taxon>
        <taxon>Mollusca</taxon>
        <taxon>Gastropoda</taxon>
        <taxon>Heterobranchia</taxon>
        <taxon>Euthyneura</taxon>
        <taxon>Panpulmonata</taxon>
        <taxon>Eupulmonata</taxon>
        <taxon>Stylommatophora</taxon>
        <taxon>Helicina</taxon>
        <taxon>Helicoidea</taxon>
        <taxon>Geomitridae</taxon>
        <taxon>Candidula</taxon>
    </lineage>
</organism>
<feature type="region of interest" description="Disordered" evidence="8">
    <location>
        <begin position="287"/>
        <end position="319"/>
    </location>
</feature>
<dbReference type="SUPFAM" id="SSF54928">
    <property type="entry name" value="RNA-binding domain, RBD"/>
    <property type="match status" value="1"/>
</dbReference>
<dbReference type="Pfam" id="PF09402">
    <property type="entry name" value="MSC"/>
    <property type="match status" value="1"/>
</dbReference>
<dbReference type="InterPro" id="IPR003887">
    <property type="entry name" value="LEM_dom"/>
</dbReference>
<dbReference type="InterPro" id="IPR035979">
    <property type="entry name" value="RBD_domain_sf"/>
</dbReference>
<keyword evidence="5 9" id="KW-1133">Transmembrane helix</keyword>
<feature type="compositionally biased region" description="Low complexity" evidence="8">
    <location>
        <begin position="87"/>
        <end position="102"/>
    </location>
</feature>
<evidence type="ECO:0000256" key="1">
    <source>
        <dbReference type="ARBA" id="ARBA00004127"/>
    </source>
</evidence>